<protein>
    <submittedName>
        <fullName evidence="2">Uncharacterized protein LOC102802086</fullName>
    </submittedName>
</protein>
<dbReference type="RefSeq" id="XP_006824419.1">
    <property type="nucleotide sequence ID" value="XM_006824356.1"/>
</dbReference>
<dbReference type="GeneID" id="102802086"/>
<dbReference type="Proteomes" id="UP000694865">
    <property type="component" value="Unplaced"/>
</dbReference>
<accession>A0ABM0MWM8</accession>
<keyword evidence="1" id="KW-1185">Reference proteome</keyword>
<sequence length="171" mass="19299">MNEENEWDQDVEADLVEGPVERVSREEVVKAIRDMKTGKAAGPSEVSAEMIFASGDIGIGVIMELCQRVLDGRRMPEEWEVSVVVPIFKGKGDAKSCGAYRGVKLLEHAMKIVERVIVNRIRKLVEVDEMQFGFMPGKGTIDAVFILRRMQEEYRAKGKKLYVFCGFREGL</sequence>
<organism evidence="1 2">
    <name type="scientific">Saccoglossus kowalevskii</name>
    <name type="common">Acorn worm</name>
    <dbReference type="NCBI Taxonomy" id="10224"/>
    <lineage>
        <taxon>Eukaryota</taxon>
        <taxon>Metazoa</taxon>
        <taxon>Hemichordata</taxon>
        <taxon>Enteropneusta</taxon>
        <taxon>Harrimaniidae</taxon>
        <taxon>Saccoglossus</taxon>
    </lineage>
</organism>
<proteinExistence type="predicted"/>
<dbReference type="SUPFAM" id="SSF56672">
    <property type="entry name" value="DNA/RNA polymerases"/>
    <property type="match status" value="1"/>
</dbReference>
<evidence type="ECO:0000313" key="1">
    <source>
        <dbReference type="Proteomes" id="UP000694865"/>
    </source>
</evidence>
<gene>
    <name evidence="2" type="primary">LOC102802086</name>
</gene>
<reference evidence="2" key="1">
    <citation type="submission" date="2025-08" db="UniProtKB">
        <authorList>
            <consortium name="RefSeq"/>
        </authorList>
    </citation>
    <scope>IDENTIFICATION</scope>
    <source>
        <tissue evidence="2">Testes</tissue>
    </source>
</reference>
<evidence type="ECO:0000313" key="2">
    <source>
        <dbReference type="RefSeq" id="XP_006824419.1"/>
    </source>
</evidence>
<dbReference type="InterPro" id="IPR043502">
    <property type="entry name" value="DNA/RNA_pol_sf"/>
</dbReference>
<dbReference type="PANTHER" id="PTHR19446">
    <property type="entry name" value="REVERSE TRANSCRIPTASES"/>
    <property type="match status" value="1"/>
</dbReference>
<name>A0ABM0MWM8_SACKO</name>